<accession>A0A0K8PDW7</accession>
<keyword evidence="2" id="KW-0808">Transferase</keyword>
<keyword evidence="3" id="KW-1185">Reference proteome</keyword>
<dbReference type="AlphaFoldDB" id="A0A0K8PDW7"/>
<reference evidence="2" key="1">
    <citation type="journal article" date="2015" name="Genome Announc.">
        <title>Draft Genome Sequence of Thiostrepton-Producing Streptomyces azureus ATCC 14921.</title>
        <authorList>
            <person name="Sakihara K."/>
            <person name="Maeda J."/>
            <person name="Tashiro K."/>
            <person name="Fujino Y."/>
            <person name="Kuhara S."/>
            <person name="Ohshima T."/>
            <person name="Ogata S."/>
            <person name="Doi K."/>
        </authorList>
    </citation>
    <scope>NUCLEOTIDE SEQUENCE [LARGE SCALE GENOMIC DNA]</scope>
    <source>
        <strain evidence="2">ATCC14921</strain>
    </source>
</reference>
<dbReference type="SUPFAM" id="SSF53335">
    <property type="entry name" value="S-adenosyl-L-methionine-dependent methyltransferases"/>
    <property type="match status" value="1"/>
</dbReference>
<dbReference type="GO" id="GO:0008168">
    <property type="term" value="F:methyltransferase activity"/>
    <property type="evidence" value="ECO:0007669"/>
    <property type="project" value="UniProtKB-KW"/>
</dbReference>
<evidence type="ECO:0000259" key="1">
    <source>
        <dbReference type="Pfam" id="PF13649"/>
    </source>
</evidence>
<dbReference type="InterPro" id="IPR029063">
    <property type="entry name" value="SAM-dependent_MTases_sf"/>
</dbReference>
<dbReference type="Gene3D" id="3.40.50.150">
    <property type="entry name" value="Vaccinia Virus protein VP39"/>
    <property type="match status" value="1"/>
</dbReference>
<sequence>MRDLELAEVGDVSGRSLPRLQCHIGLGTLSWARHGAARVVGLDFSAPAVDIARGLARDLGLGRDRAAFVGAEVYDAATAVPDPSYDIVCTGVGALCRLPDIGRWAETAASLVAPGGPVPLRVPSAHRCPRRRDRLADHVRLLRP</sequence>
<dbReference type="GO" id="GO:0032259">
    <property type="term" value="P:methylation"/>
    <property type="evidence" value="ECO:0007669"/>
    <property type="project" value="UniProtKB-KW"/>
</dbReference>
<dbReference type="Proteomes" id="UP000053859">
    <property type="component" value="Unassembled WGS sequence"/>
</dbReference>
<evidence type="ECO:0000313" key="3">
    <source>
        <dbReference type="Proteomes" id="UP000053859"/>
    </source>
</evidence>
<dbReference type="Pfam" id="PF13649">
    <property type="entry name" value="Methyltransf_25"/>
    <property type="match status" value="1"/>
</dbReference>
<dbReference type="CDD" id="cd02440">
    <property type="entry name" value="AdoMet_MTases"/>
    <property type="match status" value="1"/>
</dbReference>
<dbReference type="EMBL" id="DF968202">
    <property type="protein sequence ID" value="GAP46096.1"/>
    <property type="molecule type" value="Genomic_DNA"/>
</dbReference>
<dbReference type="InterPro" id="IPR041698">
    <property type="entry name" value="Methyltransf_25"/>
</dbReference>
<name>A0A0K8PDW7_STRAJ</name>
<evidence type="ECO:0000313" key="2">
    <source>
        <dbReference type="EMBL" id="GAP46096.1"/>
    </source>
</evidence>
<feature type="domain" description="Methyltransferase" evidence="1">
    <location>
        <begin position="22"/>
        <end position="116"/>
    </location>
</feature>
<proteinExistence type="predicted"/>
<protein>
    <submittedName>
        <fullName evidence="2">Methyltransferase type 11</fullName>
    </submittedName>
</protein>
<keyword evidence="2" id="KW-0489">Methyltransferase</keyword>
<gene>
    <name evidence="2" type="ORF">SAZU_0831</name>
</gene>
<organism evidence="2 3">
    <name type="scientific">Streptomyces azureus</name>
    <dbReference type="NCBI Taxonomy" id="146537"/>
    <lineage>
        <taxon>Bacteria</taxon>
        <taxon>Bacillati</taxon>
        <taxon>Actinomycetota</taxon>
        <taxon>Actinomycetes</taxon>
        <taxon>Kitasatosporales</taxon>
        <taxon>Streptomycetaceae</taxon>
        <taxon>Streptomyces</taxon>
    </lineage>
</organism>